<name>A0A537JG71_9BACT</name>
<comment type="caution">
    <text evidence="1">The sequence shown here is derived from an EMBL/GenBank/DDBJ whole genome shotgun (WGS) entry which is preliminary data.</text>
</comment>
<evidence type="ECO:0000313" key="2">
    <source>
        <dbReference type="Proteomes" id="UP000320048"/>
    </source>
</evidence>
<proteinExistence type="predicted"/>
<organism evidence="1 2">
    <name type="scientific">Candidatus Segetimicrobium genomatis</name>
    <dbReference type="NCBI Taxonomy" id="2569760"/>
    <lineage>
        <taxon>Bacteria</taxon>
        <taxon>Bacillati</taxon>
        <taxon>Candidatus Sysuimicrobiota</taxon>
        <taxon>Candidatus Sysuimicrobiia</taxon>
        <taxon>Candidatus Sysuimicrobiales</taxon>
        <taxon>Candidatus Segetimicrobiaceae</taxon>
        <taxon>Candidatus Segetimicrobium</taxon>
    </lineage>
</organism>
<dbReference type="Pfam" id="PF13814">
    <property type="entry name" value="Replic_Relax"/>
    <property type="match status" value="1"/>
</dbReference>
<dbReference type="EMBL" id="VBAO01000120">
    <property type="protein sequence ID" value="TMI82541.1"/>
    <property type="molecule type" value="Genomic_DNA"/>
</dbReference>
<dbReference type="Proteomes" id="UP000320048">
    <property type="component" value="Unassembled WGS sequence"/>
</dbReference>
<evidence type="ECO:0000313" key="1">
    <source>
        <dbReference type="EMBL" id="TMI82541.1"/>
    </source>
</evidence>
<accession>A0A537JG71</accession>
<gene>
    <name evidence="1" type="ORF">E6H04_04555</name>
</gene>
<evidence type="ECO:0008006" key="3">
    <source>
        <dbReference type="Google" id="ProtNLM"/>
    </source>
</evidence>
<dbReference type="AlphaFoldDB" id="A0A537JG71"/>
<dbReference type="InterPro" id="IPR025855">
    <property type="entry name" value="Replic_Relax"/>
</dbReference>
<protein>
    <recommendedName>
        <fullName evidence="3">Replication-relaxation</fullName>
    </recommendedName>
</protein>
<sequence>MIEMTIGSALALLRMTPRDRALVEVLNELRYLTTAQVREVCYPSASAETTSNRLTILHRRGVLACLTHRAFDDRRAFWCLAPLGRAAAGSLAGSPADGPRACALAAVQMDHLIATNQVFCDLCAQCRAGRLGPFRWFGSHHACVDLGETRVVPDAVILAVASGGDVWSYWLELDRGTMAPAALAAKLRRYRALRQLAGLRRHEPVWEARAASWVLFACPDARRAALGAQVAAECGLERFWAGTASELPASLAQSIGPDLIPPVDSLPGFPGGVVSPAAPVTMIGKEALR</sequence>
<reference evidence="1 2" key="1">
    <citation type="journal article" date="2019" name="Nat. Microbiol.">
        <title>Mediterranean grassland soil C-N compound turnover is dependent on rainfall and depth, and is mediated by genomically divergent microorganisms.</title>
        <authorList>
            <person name="Diamond S."/>
            <person name="Andeer P.F."/>
            <person name="Li Z."/>
            <person name="Crits-Christoph A."/>
            <person name="Burstein D."/>
            <person name="Anantharaman K."/>
            <person name="Lane K.R."/>
            <person name="Thomas B.C."/>
            <person name="Pan C."/>
            <person name="Northen T.R."/>
            <person name="Banfield J.F."/>
        </authorList>
    </citation>
    <scope>NUCLEOTIDE SEQUENCE [LARGE SCALE GENOMIC DNA]</scope>
    <source>
        <strain evidence="1">NP_7</strain>
    </source>
</reference>